<feature type="region of interest" description="Disordered" evidence="1">
    <location>
        <begin position="601"/>
        <end position="671"/>
    </location>
</feature>
<feature type="region of interest" description="Disordered" evidence="1">
    <location>
        <begin position="66"/>
        <end position="85"/>
    </location>
</feature>
<dbReference type="Pfam" id="PF04564">
    <property type="entry name" value="U-box"/>
    <property type="match status" value="1"/>
</dbReference>
<evidence type="ECO:0000313" key="3">
    <source>
        <dbReference type="EMBL" id="EJK45650.1"/>
    </source>
</evidence>
<feature type="non-terminal residue" evidence="3">
    <location>
        <position position="1"/>
    </location>
</feature>
<feature type="compositionally biased region" description="Polar residues" evidence="1">
    <location>
        <begin position="604"/>
        <end position="616"/>
    </location>
</feature>
<dbReference type="PROSITE" id="PS51698">
    <property type="entry name" value="U_BOX"/>
    <property type="match status" value="1"/>
</dbReference>
<feature type="compositionally biased region" description="Basic and acidic residues" evidence="1">
    <location>
        <begin position="537"/>
        <end position="553"/>
    </location>
</feature>
<comment type="caution">
    <text evidence="3">The sequence shown here is derived from an EMBL/GenBank/DDBJ whole genome shotgun (WGS) entry which is preliminary data.</text>
</comment>
<proteinExistence type="predicted"/>
<dbReference type="AlphaFoldDB" id="K0R1A8"/>
<feature type="compositionally biased region" description="Basic and acidic residues" evidence="1">
    <location>
        <begin position="617"/>
        <end position="628"/>
    </location>
</feature>
<accession>K0R1A8</accession>
<sequence>PLRYASLRAGGRIIATKRELGETLTPPICRERNKHGDSVFGDSRPLLLDNRRLSADFTRSPHAGHVLRRESAPPVTSSADFDPTETGRTGKKYTLIESLMAILIFEMISRLVEVDSYEAMYHVSNFVFAMAGLWYMSLGDDACKRILRKGREEFWEDRNSVAGVQACYNGLAMTTMPMISIYLACFVGPGGNMRTEFCNHKFCNHMSGIALAVVSAYFFARGEWPFTQKPTPKGHDEERHEFTTCNRGENFMEILHTDGTLMLPLEGAGNAITPAVNLCWKENDACIISSDCTSRAHRRLLLVTLLNGLAESTMVVLLAKVVRRGILDPELNDSFYETPPTRMRLFSFGLQIMGLLHTAIANANFKSLSEKCNESNSYNVRETSKKLRSYYAAFFRGLCLVACQIPSVILSRHLFALDATGAVFCGYSAIRVAVMLCQFAVRKLLPAKCREINSWVLWLVAALHSMISDQCSTLLLTATILIFLGHIATRAAVMLCRFAVRKLLPAKSKPGDATEGRDHSNTITGRRGRSKKRKDKGQRDREPLDTPGEKPNHESFLVDGDEGSRNATPSPSALRARTSNVILRCWARIMTMVALPIERHSHSMEASQATESGKTNDSSKRAPRKQGDQQRSSNHCQDTELSTEFTVERKNNESDGAPESSTISRSDDQTTCSATTCSATSIEDNPLLAFLRSQKACIKGSVDDFHEWLIKSEDIDTMESLKEAVQDDVYLDEKMKAGDGVNGIKGYKRGSFRRAVLGHSDKCSQPSNSSEYNTTVEPPSELVCPIGLELMTNDPVVASDGITYERANIEAWFRKHLDKGGDKSQEIGQEADGI</sequence>
<dbReference type="GO" id="GO:0004842">
    <property type="term" value="F:ubiquitin-protein transferase activity"/>
    <property type="evidence" value="ECO:0007669"/>
    <property type="project" value="InterPro"/>
</dbReference>
<dbReference type="EMBL" id="AGNL01048363">
    <property type="protein sequence ID" value="EJK45650.1"/>
    <property type="molecule type" value="Genomic_DNA"/>
</dbReference>
<name>K0R1A8_THAOC</name>
<dbReference type="InterPro" id="IPR003613">
    <property type="entry name" value="Ubox_domain"/>
</dbReference>
<dbReference type="CDD" id="cd16655">
    <property type="entry name" value="RING-Ubox_WDSUB1-like"/>
    <property type="match status" value="1"/>
</dbReference>
<dbReference type="OrthoDB" id="424220at2759"/>
<keyword evidence="4" id="KW-1185">Reference proteome</keyword>
<protein>
    <recommendedName>
        <fullName evidence="2">U-box domain-containing protein</fullName>
    </recommendedName>
</protein>
<dbReference type="SMART" id="SM00504">
    <property type="entry name" value="Ubox"/>
    <property type="match status" value="1"/>
</dbReference>
<feature type="compositionally biased region" description="Basic residues" evidence="1">
    <location>
        <begin position="526"/>
        <end position="536"/>
    </location>
</feature>
<dbReference type="Gene3D" id="3.30.40.10">
    <property type="entry name" value="Zinc/RING finger domain, C3HC4 (zinc finger)"/>
    <property type="match status" value="1"/>
</dbReference>
<feature type="domain" description="U-box" evidence="2">
    <location>
        <begin position="777"/>
        <end position="834"/>
    </location>
</feature>
<feature type="region of interest" description="Disordered" evidence="1">
    <location>
        <begin position="508"/>
        <end position="572"/>
    </location>
</feature>
<evidence type="ECO:0000259" key="2">
    <source>
        <dbReference type="PROSITE" id="PS51698"/>
    </source>
</evidence>
<dbReference type="Proteomes" id="UP000266841">
    <property type="component" value="Unassembled WGS sequence"/>
</dbReference>
<dbReference type="InterPro" id="IPR013083">
    <property type="entry name" value="Znf_RING/FYVE/PHD"/>
</dbReference>
<dbReference type="PANTHER" id="PTHR46573:SF1">
    <property type="entry name" value="WD REPEAT, SAM AND U-BOX DOMAIN-CONTAINING PROTEIN 1"/>
    <property type="match status" value="1"/>
</dbReference>
<organism evidence="3 4">
    <name type="scientific">Thalassiosira oceanica</name>
    <name type="common">Marine diatom</name>
    <dbReference type="NCBI Taxonomy" id="159749"/>
    <lineage>
        <taxon>Eukaryota</taxon>
        <taxon>Sar</taxon>
        <taxon>Stramenopiles</taxon>
        <taxon>Ochrophyta</taxon>
        <taxon>Bacillariophyta</taxon>
        <taxon>Coscinodiscophyceae</taxon>
        <taxon>Thalassiosirophycidae</taxon>
        <taxon>Thalassiosirales</taxon>
        <taxon>Thalassiosiraceae</taxon>
        <taxon>Thalassiosira</taxon>
    </lineage>
</organism>
<evidence type="ECO:0000256" key="1">
    <source>
        <dbReference type="SAM" id="MobiDB-lite"/>
    </source>
</evidence>
<gene>
    <name evidence="3" type="ORF">THAOC_35728</name>
</gene>
<dbReference type="eggNOG" id="ENOG502SEHB">
    <property type="taxonomic scope" value="Eukaryota"/>
</dbReference>
<dbReference type="GO" id="GO:0016567">
    <property type="term" value="P:protein ubiquitination"/>
    <property type="evidence" value="ECO:0007669"/>
    <property type="project" value="InterPro"/>
</dbReference>
<reference evidence="3 4" key="1">
    <citation type="journal article" date="2012" name="Genome Biol.">
        <title>Genome and low-iron response of an oceanic diatom adapted to chronic iron limitation.</title>
        <authorList>
            <person name="Lommer M."/>
            <person name="Specht M."/>
            <person name="Roy A.S."/>
            <person name="Kraemer L."/>
            <person name="Andreson R."/>
            <person name="Gutowska M.A."/>
            <person name="Wolf J."/>
            <person name="Bergner S.V."/>
            <person name="Schilhabel M.B."/>
            <person name="Klostermeier U.C."/>
            <person name="Beiko R.G."/>
            <person name="Rosenstiel P."/>
            <person name="Hippler M."/>
            <person name="Laroche J."/>
        </authorList>
    </citation>
    <scope>NUCLEOTIDE SEQUENCE [LARGE SCALE GENOMIC DNA]</scope>
    <source>
        <strain evidence="3 4">CCMP1005</strain>
    </source>
</reference>
<dbReference type="InterPro" id="IPR052085">
    <property type="entry name" value="WD-SAM-U-box"/>
</dbReference>
<feature type="compositionally biased region" description="Basic and acidic residues" evidence="1">
    <location>
        <begin position="509"/>
        <end position="520"/>
    </location>
</feature>
<evidence type="ECO:0000313" key="4">
    <source>
        <dbReference type="Proteomes" id="UP000266841"/>
    </source>
</evidence>
<dbReference type="SUPFAM" id="SSF57850">
    <property type="entry name" value="RING/U-box"/>
    <property type="match status" value="1"/>
</dbReference>
<dbReference type="PANTHER" id="PTHR46573">
    <property type="entry name" value="WD REPEAT, SAM AND U-BOX DOMAIN-CONTAINING PROTEIN 1"/>
    <property type="match status" value="1"/>
</dbReference>
<feature type="compositionally biased region" description="Polar residues" evidence="1">
    <location>
        <begin position="629"/>
        <end position="645"/>
    </location>
</feature>